<dbReference type="Proteomes" id="UP000249375">
    <property type="component" value="Chromosome"/>
</dbReference>
<evidence type="ECO:0000313" key="2">
    <source>
        <dbReference type="EMBL" id="QFQ12087.1"/>
    </source>
</evidence>
<keyword evidence="1" id="KW-0812">Transmembrane</keyword>
<accession>A0A5P8E578</accession>
<reference evidence="2 3" key="1">
    <citation type="submission" date="2018-11" db="EMBL/GenBank/DDBJ databases">
        <authorList>
            <person name="Na S.W."/>
            <person name="Baik M."/>
        </authorList>
    </citation>
    <scope>NUCLEOTIDE SEQUENCE [LARGE SCALE GENOMIC DNA]</scope>
    <source>
        <strain evidence="2 3">E39</strain>
    </source>
</reference>
<keyword evidence="3" id="KW-1185">Reference proteome</keyword>
<sequence>MDFPRRYGSGRNDGCYGYGYAEEDDANELFVIYIDKRIVILFDMATFILMIAIIVICGLLFGKADTKKELLNQVGLDLSENNCKNKKENEFRKYSIKAMKAVVDLDYYNARNEKEFLTFLSDKLDLAQGRYVDDDFGGSKYESLNLGVKTNYVKHAERVIYRREMDIKKGNDSPLSKSVVFSDKKSAKKYCELLWEKYQYPWPENWLQKDGM</sequence>
<dbReference type="AlphaFoldDB" id="A0A5P8E578"/>
<keyword evidence="1" id="KW-1133">Transmembrane helix</keyword>
<keyword evidence="1" id="KW-0472">Membrane</keyword>
<organism evidence="2 3">
    <name type="scientific">Pseudoprevotella muciniphila</name>
    <dbReference type="NCBI Taxonomy" id="2133944"/>
    <lineage>
        <taxon>Bacteria</taxon>
        <taxon>Pseudomonadati</taxon>
        <taxon>Bacteroidota</taxon>
        <taxon>Bacteroidia</taxon>
        <taxon>Bacteroidales</taxon>
        <taxon>Prevotellaceae</taxon>
        <taxon>Pseudoprevotella</taxon>
    </lineage>
</organism>
<evidence type="ECO:0000313" key="3">
    <source>
        <dbReference type="Proteomes" id="UP000249375"/>
    </source>
</evidence>
<protein>
    <submittedName>
        <fullName evidence="2">Uncharacterized protein</fullName>
    </submittedName>
</protein>
<evidence type="ECO:0000256" key="1">
    <source>
        <dbReference type="SAM" id="Phobius"/>
    </source>
</evidence>
<dbReference type="KEGG" id="alq:C7Y71_003100"/>
<proteinExistence type="predicted"/>
<name>A0A5P8E578_9BACT</name>
<dbReference type="RefSeq" id="WP_146739437.1">
    <property type="nucleotide sequence ID" value="NZ_CP033459.1"/>
</dbReference>
<dbReference type="EMBL" id="CP033459">
    <property type="protein sequence ID" value="QFQ12087.1"/>
    <property type="molecule type" value="Genomic_DNA"/>
</dbReference>
<gene>
    <name evidence="2" type="ORF">C7Y71_003100</name>
</gene>
<feature type="transmembrane region" description="Helical" evidence="1">
    <location>
        <begin position="38"/>
        <end position="61"/>
    </location>
</feature>